<accession>A0A2V4C022</accession>
<name>A0A2V4C022_9FLAO</name>
<comment type="caution">
    <text evidence="1">The sequence shown here is derived from an EMBL/GenBank/DDBJ whole genome shotgun (WGS) entry which is preliminary data.</text>
</comment>
<dbReference type="OrthoDB" id="9945892at2"/>
<dbReference type="Proteomes" id="UP000247681">
    <property type="component" value="Unassembled WGS sequence"/>
</dbReference>
<dbReference type="RefSeq" id="WP_110347222.1">
    <property type="nucleotide sequence ID" value="NZ_QJHL01000003.1"/>
</dbReference>
<proteinExistence type="predicted"/>
<evidence type="ECO:0000313" key="2">
    <source>
        <dbReference type="Proteomes" id="UP000247681"/>
    </source>
</evidence>
<reference evidence="1 2" key="1">
    <citation type="submission" date="2018-05" db="EMBL/GenBank/DDBJ databases">
        <title>Flavobacterium sp. strain IMCC34758, incomplete genome.</title>
        <authorList>
            <person name="Joung Y."/>
        </authorList>
    </citation>
    <scope>NUCLEOTIDE SEQUENCE [LARGE SCALE GENOMIC DNA]</scope>
    <source>
        <strain evidence="1 2">IMCC34758</strain>
    </source>
</reference>
<evidence type="ECO:0000313" key="1">
    <source>
        <dbReference type="EMBL" id="PXY44495.1"/>
    </source>
</evidence>
<protein>
    <submittedName>
        <fullName evidence="1">Uncharacterized protein</fullName>
    </submittedName>
</protein>
<dbReference type="EMBL" id="QJHL01000003">
    <property type="protein sequence ID" value="PXY44495.1"/>
    <property type="molecule type" value="Genomic_DNA"/>
</dbReference>
<organism evidence="1 2">
    <name type="scientific">Flavobacterium hydrophilum</name>
    <dbReference type="NCBI Taxonomy" id="2211445"/>
    <lineage>
        <taxon>Bacteria</taxon>
        <taxon>Pseudomonadati</taxon>
        <taxon>Bacteroidota</taxon>
        <taxon>Flavobacteriia</taxon>
        <taxon>Flavobacteriales</taxon>
        <taxon>Flavobacteriaceae</taxon>
        <taxon>Flavobacterium</taxon>
    </lineage>
</organism>
<keyword evidence="2" id="KW-1185">Reference proteome</keyword>
<sequence>MEVFNKIIAFDKLTEIITPANPVPSECMRALMAGQDYLQKLHDEAFKAGFEKGCDAAQTVKDSLNED</sequence>
<dbReference type="AlphaFoldDB" id="A0A2V4C022"/>
<gene>
    <name evidence="1" type="ORF">DMB68_13585</name>
</gene>